<dbReference type="AlphaFoldDB" id="A0A1X7TPN4"/>
<dbReference type="InParanoid" id="A0A1X7TPN4"/>
<proteinExistence type="predicted"/>
<name>A0A1X7TPN4_AMPQE</name>
<feature type="region of interest" description="Disordered" evidence="1">
    <location>
        <begin position="1"/>
        <end position="31"/>
    </location>
</feature>
<evidence type="ECO:0000313" key="2">
    <source>
        <dbReference type="EnsemblMetazoa" id="Aqu2.1.16897_001"/>
    </source>
</evidence>
<accession>A0A1X7TPN4</accession>
<evidence type="ECO:0000256" key="1">
    <source>
        <dbReference type="SAM" id="MobiDB-lite"/>
    </source>
</evidence>
<dbReference type="EnsemblMetazoa" id="Aqu2.1.16897_001">
    <property type="protein sequence ID" value="Aqu2.1.16897_001"/>
    <property type="gene ID" value="Aqu2.1.16897"/>
</dbReference>
<organism evidence="2">
    <name type="scientific">Amphimedon queenslandica</name>
    <name type="common">Sponge</name>
    <dbReference type="NCBI Taxonomy" id="400682"/>
    <lineage>
        <taxon>Eukaryota</taxon>
        <taxon>Metazoa</taxon>
        <taxon>Porifera</taxon>
        <taxon>Demospongiae</taxon>
        <taxon>Heteroscleromorpha</taxon>
        <taxon>Haplosclerida</taxon>
        <taxon>Niphatidae</taxon>
        <taxon>Amphimedon</taxon>
    </lineage>
</organism>
<reference evidence="2" key="1">
    <citation type="submission" date="2017-05" db="UniProtKB">
        <authorList>
            <consortium name="EnsemblMetazoa"/>
        </authorList>
    </citation>
    <scope>IDENTIFICATION</scope>
</reference>
<sequence length="491" mass="55485">MDKSDEETDSKTANSMQDIKKLRSGPRSIESKQCPPCEELLKYAKDVFGSLTQISVDNRGLMYHSSQYGVILIIPKGAVQESATVWFGACLFSDKFEFGDYVPVTPIVWVYIDRNKADQNKFALLKADNGDYTFHQQTETDSELKMDRGFKLIKINSLSFCTTCAAIHKNYYESFAKQYLIAITEKYEAKEVTIDFIFLSRQQGWKKIIAAQCEKEGFEIITYKPVTFTSDDPVSLTFEPDNIPGWTRQCDIPNITASSIHQKLRKIDPQKDEFSFHNLPHFKIQFTHNETLSEHPQSKEVTIRFNQVNPPFVSTVLLKSHLLLLTATSDTELHSTVNDPLLGDCLQIIAMEGNLQKKWFDLGYRLEDPPEAQAVDVTKLRKAVENAINSQYRSLNRLPAASVKDFAYSLFSKKVISESVCSDPTIDKILGEFKASLGFTRTIQEFESSCTKLLQSMSSVGGSYHAAGAALKDDLIDAVQKDCKYSFNISM</sequence>
<protein>
    <submittedName>
        <fullName evidence="2">Uncharacterized protein</fullName>
    </submittedName>
</protein>